<organism evidence="2 3">
    <name type="scientific">Caenorhabditis angaria</name>
    <dbReference type="NCBI Taxonomy" id="860376"/>
    <lineage>
        <taxon>Eukaryota</taxon>
        <taxon>Metazoa</taxon>
        <taxon>Ecdysozoa</taxon>
        <taxon>Nematoda</taxon>
        <taxon>Chromadorea</taxon>
        <taxon>Rhabditida</taxon>
        <taxon>Rhabditina</taxon>
        <taxon>Rhabditomorpha</taxon>
        <taxon>Rhabditoidea</taxon>
        <taxon>Rhabditidae</taxon>
        <taxon>Peloderinae</taxon>
        <taxon>Caenorhabditis</taxon>
    </lineage>
</organism>
<dbReference type="EMBL" id="CANHGI010000005">
    <property type="protein sequence ID" value="CAI5450031.1"/>
    <property type="molecule type" value="Genomic_DNA"/>
</dbReference>
<dbReference type="AlphaFoldDB" id="A0A9P1ISN9"/>
<evidence type="ECO:0000313" key="2">
    <source>
        <dbReference type="EMBL" id="CAI5450031.1"/>
    </source>
</evidence>
<proteinExistence type="predicted"/>
<keyword evidence="1" id="KW-0175">Coiled coil</keyword>
<sequence length="293" mass="33840">MAQTPDKDEILELLAKQDDVIEHLELQLEYCRKEITVMQEYCRQKDLEIEKLSTSTVPTVPQEQVLPPKIPEEPTVIVEQRLKLAELEFALERECLAAKSREIERAVETQTARQKIAELEEEVRNARDAEFSARGKAEAHGKAVAEWKAKFEGLKSRNSEEILRLEARLEICAQREAQLEEHIKQVLAENAETRREKCQASARISALIDETTTLRSKMLEKSRDSANFGGKSELKDFQKLLADQSHLISALREETKILTRKIELDSKEYRHNLKKLKSEKREVEERLANLLKI</sequence>
<feature type="coiled-coil region" evidence="1">
    <location>
        <begin position="234"/>
        <end position="293"/>
    </location>
</feature>
<protein>
    <submittedName>
        <fullName evidence="2">Uncharacterized protein</fullName>
    </submittedName>
</protein>
<dbReference type="OrthoDB" id="5858693at2759"/>
<keyword evidence="3" id="KW-1185">Reference proteome</keyword>
<reference evidence="2" key="1">
    <citation type="submission" date="2022-11" db="EMBL/GenBank/DDBJ databases">
        <authorList>
            <person name="Kikuchi T."/>
        </authorList>
    </citation>
    <scope>NUCLEOTIDE SEQUENCE</scope>
    <source>
        <strain evidence="2">PS1010</strain>
    </source>
</reference>
<evidence type="ECO:0000256" key="1">
    <source>
        <dbReference type="SAM" id="Coils"/>
    </source>
</evidence>
<comment type="caution">
    <text evidence="2">The sequence shown here is derived from an EMBL/GenBank/DDBJ whole genome shotgun (WGS) entry which is preliminary data.</text>
</comment>
<gene>
    <name evidence="2" type="ORF">CAMP_LOCUS12668</name>
</gene>
<name>A0A9P1ISN9_9PELO</name>
<accession>A0A9P1ISN9</accession>
<evidence type="ECO:0000313" key="3">
    <source>
        <dbReference type="Proteomes" id="UP001152747"/>
    </source>
</evidence>
<dbReference type="Proteomes" id="UP001152747">
    <property type="component" value="Unassembled WGS sequence"/>
</dbReference>